<proteinExistence type="predicted"/>
<keyword evidence="6" id="KW-1185">Reference proteome</keyword>
<dbReference type="AlphaFoldDB" id="A0ABD3TZR3"/>
<protein>
    <submittedName>
        <fullName evidence="1">Uncharacterized protein</fullName>
    </submittedName>
</protein>
<evidence type="ECO:0000313" key="2">
    <source>
        <dbReference type="EMBL" id="KAL3847150.1"/>
    </source>
</evidence>
<organism evidence="1 6">
    <name type="scientific">Sinanodonta woodiana</name>
    <name type="common">Chinese pond mussel</name>
    <name type="synonym">Anodonta woodiana</name>
    <dbReference type="NCBI Taxonomy" id="1069815"/>
    <lineage>
        <taxon>Eukaryota</taxon>
        <taxon>Metazoa</taxon>
        <taxon>Spiralia</taxon>
        <taxon>Lophotrochozoa</taxon>
        <taxon>Mollusca</taxon>
        <taxon>Bivalvia</taxon>
        <taxon>Autobranchia</taxon>
        <taxon>Heteroconchia</taxon>
        <taxon>Palaeoheterodonta</taxon>
        <taxon>Unionida</taxon>
        <taxon>Unionoidea</taxon>
        <taxon>Unionidae</taxon>
        <taxon>Unioninae</taxon>
        <taxon>Sinanodonta</taxon>
    </lineage>
</organism>
<name>A0ABD3TZR3_SINWO</name>
<sequence length="83" mass="9652">MMKRLGTKRLWSPYSFEGRKGKKAFQDILLCRVLIRTCLKNSAIILVQIDFTNHITEMTHKYKVSKQMKEITSGVEEETNSDS</sequence>
<dbReference type="EMBL" id="JBJQND010000001">
    <property type="protein sequence ID" value="KAL3889277.1"/>
    <property type="molecule type" value="Genomic_DNA"/>
</dbReference>
<evidence type="ECO:0000313" key="3">
    <source>
        <dbReference type="EMBL" id="KAL3870625.1"/>
    </source>
</evidence>
<gene>
    <name evidence="5" type="ORF">ACJMK2_001624</name>
    <name evidence="2" type="ORF">ACJMK2_018079</name>
    <name evidence="1" type="ORF">ACJMK2_020539</name>
    <name evidence="4" type="ORF">ACJMK2_036973</name>
    <name evidence="3" type="ORF">ACJMK2_038673</name>
</gene>
<evidence type="ECO:0000313" key="4">
    <source>
        <dbReference type="EMBL" id="KAL3873894.1"/>
    </source>
</evidence>
<comment type="caution">
    <text evidence="1">The sequence shown here is derived from an EMBL/GenBank/DDBJ whole genome shotgun (WGS) entry which is preliminary data.</text>
</comment>
<dbReference type="EMBL" id="JBJQND010000006">
    <property type="protein sequence ID" value="KAL3873894.1"/>
    <property type="molecule type" value="Genomic_DNA"/>
</dbReference>
<dbReference type="EMBL" id="JBJQND010000016">
    <property type="protein sequence ID" value="KAL3847150.1"/>
    <property type="molecule type" value="Genomic_DNA"/>
</dbReference>
<dbReference type="EMBL" id="JBJQND010000017">
    <property type="protein sequence ID" value="KAL3842540.1"/>
    <property type="molecule type" value="Genomic_DNA"/>
</dbReference>
<evidence type="ECO:0000313" key="6">
    <source>
        <dbReference type="Proteomes" id="UP001634394"/>
    </source>
</evidence>
<dbReference type="Proteomes" id="UP001634394">
    <property type="component" value="Unassembled WGS sequence"/>
</dbReference>
<reference evidence="1 6" key="1">
    <citation type="submission" date="2024-11" db="EMBL/GenBank/DDBJ databases">
        <title>Chromosome-level genome assembly of the freshwater bivalve Anodonta woodiana.</title>
        <authorList>
            <person name="Chen X."/>
        </authorList>
    </citation>
    <scope>NUCLEOTIDE SEQUENCE [LARGE SCALE GENOMIC DNA]</scope>
    <source>
        <strain evidence="1">MN2024</strain>
        <tissue evidence="1">Gills</tissue>
    </source>
</reference>
<evidence type="ECO:0000313" key="1">
    <source>
        <dbReference type="EMBL" id="KAL3842540.1"/>
    </source>
</evidence>
<accession>A0ABD3TZR3</accession>
<dbReference type="EMBL" id="JBJQND010000007">
    <property type="protein sequence ID" value="KAL3870625.1"/>
    <property type="molecule type" value="Genomic_DNA"/>
</dbReference>
<evidence type="ECO:0000313" key="5">
    <source>
        <dbReference type="EMBL" id="KAL3889277.1"/>
    </source>
</evidence>